<sequence>MAKVINISNDAGVTWENLPGSQGSFQSEAEAVDDTILGQTFSSTDVGLVGWSVSSDGIFKGFSGYLAEIKEVGTAVAFTAESMTLVSGKTYQIDDAAKGIWDRSEATMEILDTAVPVADADILNIDYLFGRVTFVASYSPGGAITATGKSFPTAAIGKANSYSMTMTAEAIDETDFLTAQGNSGTRVFSAGLRTVALELGGIWLVSATHNAKDDLKLRNEIIIEIDPAGDGSSIARGFFKLATTGQSGTVGALEEESLNFALTVPDETTNPAVEFPFGWQHTNTTLNLAIQWALTSWLDELNTYEVQYLPTGVEGASPLDGIEGAMVVTDISLSGGLSNMNVFTMELQGT</sequence>
<organism evidence="1">
    <name type="scientific">marine sediment metagenome</name>
    <dbReference type="NCBI Taxonomy" id="412755"/>
    <lineage>
        <taxon>unclassified sequences</taxon>
        <taxon>metagenomes</taxon>
        <taxon>ecological metagenomes</taxon>
    </lineage>
</organism>
<comment type="caution">
    <text evidence="1">The sequence shown here is derived from an EMBL/GenBank/DDBJ whole genome shotgun (WGS) entry which is preliminary data.</text>
</comment>
<dbReference type="EMBL" id="LAZR01012227">
    <property type="protein sequence ID" value="KKM27943.1"/>
    <property type="molecule type" value="Genomic_DNA"/>
</dbReference>
<gene>
    <name evidence="1" type="ORF">LCGC14_1569590</name>
</gene>
<name>A0A0F9L152_9ZZZZ</name>
<protein>
    <submittedName>
        <fullName evidence="1">Uncharacterized protein</fullName>
    </submittedName>
</protein>
<evidence type="ECO:0000313" key="1">
    <source>
        <dbReference type="EMBL" id="KKM27943.1"/>
    </source>
</evidence>
<dbReference type="AlphaFoldDB" id="A0A0F9L152"/>
<accession>A0A0F9L152</accession>
<reference evidence="1" key="1">
    <citation type="journal article" date="2015" name="Nature">
        <title>Complex archaea that bridge the gap between prokaryotes and eukaryotes.</title>
        <authorList>
            <person name="Spang A."/>
            <person name="Saw J.H."/>
            <person name="Jorgensen S.L."/>
            <person name="Zaremba-Niedzwiedzka K."/>
            <person name="Martijn J."/>
            <person name="Lind A.E."/>
            <person name="van Eijk R."/>
            <person name="Schleper C."/>
            <person name="Guy L."/>
            <person name="Ettema T.J."/>
        </authorList>
    </citation>
    <scope>NUCLEOTIDE SEQUENCE</scope>
</reference>
<proteinExistence type="predicted"/>
<feature type="non-terminal residue" evidence="1">
    <location>
        <position position="350"/>
    </location>
</feature>